<dbReference type="PANTHER" id="PTHR33418">
    <property type="entry name" value="HELICASE-ASSOCIATED"/>
    <property type="match status" value="1"/>
</dbReference>
<feature type="domain" description="Helicase-associated" evidence="1">
    <location>
        <begin position="269"/>
        <end position="336"/>
    </location>
</feature>
<dbReference type="PANTHER" id="PTHR33418:SF1">
    <property type="entry name" value="HELICASE-ASSOCIATED DOMAIN-CONTAINING PROTEIN"/>
    <property type="match status" value="1"/>
</dbReference>
<protein>
    <recommendedName>
        <fullName evidence="1">Helicase-associated domain-containing protein</fullName>
    </recommendedName>
</protein>
<feature type="domain" description="Helicase-associated" evidence="1">
    <location>
        <begin position="185"/>
        <end position="252"/>
    </location>
</feature>
<organism evidence="2">
    <name type="scientific">Chaetoceros debilis</name>
    <dbReference type="NCBI Taxonomy" id="122233"/>
    <lineage>
        <taxon>Eukaryota</taxon>
        <taxon>Sar</taxon>
        <taxon>Stramenopiles</taxon>
        <taxon>Ochrophyta</taxon>
        <taxon>Bacillariophyta</taxon>
        <taxon>Coscinodiscophyceae</taxon>
        <taxon>Chaetocerotophycidae</taxon>
        <taxon>Chaetocerotales</taxon>
        <taxon>Chaetocerotaceae</taxon>
        <taxon>Chaetoceros</taxon>
    </lineage>
</organism>
<gene>
    <name evidence="2" type="ORF">CDEB00056_LOCUS20708</name>
</gene>
<dbReference type="Pfam" id="PF03457">
    <property type="entry name" value="HA"/>
    <property type="match status" value="3"/>
</dbReference>
<dbReference type="EMBL" id="HBIO01026972">
    <property type="protein sequence ID" value="CAE0475855.1"/>
    <property type="molecule type" value="Transcribed_RNA"/>
</dbReference>
<accession>A0A7S3QFK3</accession>
<feature type="domain" description="Helicase-associated" evidence="1">
    <location>
        <begin position="347"/>
        <end position="412"/>
    </location>
</feature>
<dbReference type="InterPro" id="IPR005114">
    <property type="entry name" value="Helicase_assoc"/>
</dbReference>
<dbReference type="Gene3D" id="6.10.140.530">
    <property type="match status" value="1"/>
</dbReference>
<evidence type="ECO:0000259" key="1">
    <source>
        <dbReference type="Pfam" id="PF03457"/>
    </source>
</evidence>
<dbReference type="AlphaFoldDB" id="A0A7S3QFK3"/>
<reference evidence="2" key="1">
    <citation type="submission" date="2021-01" db="EMBL/GenBank/DDBJ databases">
        <authorList>
            <person name="Corre E."/>
            <person name="Pelletier E."/>
            <person name="Niang G."/>
            <person name="Scheremetjew M."/>
            <person name="Finn R."/>
            <person name="Kale V."/>
            <person name="Holt S."/>
            <person name="Cochrane G."/>
            <person name="Meng A."/>
            <person name="Brown T."/>
            <person name="Cohen L."/>
        </authorList>
    </citation>
    <scope>NUCLEOTIDE SEQUENCE</scope>
    <source>
        <strain evidence="2">MM31A-1</strain>
    </source>
</reference>
<sequence>MEQLERKLRALLSTSSNTSSCSQTLSQISCTSCKSHYAHTMQMCNRYGEMVQGLREALNLLQGIMSKSNYTNNSALSRNNQGGCKHIENYTKARVTSFGISSASTPVSFKKDKTLMPVPVTASNQTSRYVHKTVVEATRQSSRLLSRRYSKVSIIVGGIRTHDASEIEESASSTAEKLFGTDRKIFEGKLAELKEYKHKNGHCSVPSICHENPPLGVWCSLMRAGYKAIEIGSGQTHGLDLSRIGQLETAGFKWLPERDGKNNPTRFKPFDERIQELLAFKMKYGHCQVAQTFTDYAPLYRYCCRLRLAYKSYHSGQGPLSGLNAARINQLQDMGFNWTSRKGNDLRMEELIHFKKLNKHTRVPQDYHDNKALGMWCHNLRLGFNAMEQGKCRQTHGLNRGNLKSQLDRIGFEWSMNEIDDVRPEVVDNDNAGHNVLKEEVSFPAESATKESLGNKFDKKLSFNHDCNDIGRSEKEWVDLKTATPIQEPNLLKNSSHQVSNEQRPRSCQIIDVGRSEKECVDLKTATPIQEPNLLKNSSHQVSNEQHPQSFQSVDVKVAPVMPKRFQCGRVIIEFDSDDSDDSDLE</sequence>
<evidence type="ECO:0000313" key="2">
    <source>
        <dbReference type="EMBL" id="CAE0475855.1"/>
    </source>
</evidence>
<name>A0A7S3QFK3_9STRA</name>
<proteinExistence type="predicted"/>